<organism evidence="2 3">
    <name type="scientific">Celeribacter halophilus</name>
    <dbReference type="NCBI Taxonomy" id="576117"/>
    <lineage>
        <taxon>Bacteria</taxon>
        <taxon>Pseudomonadati</taxon>
        <taxon>Pseudomonadota</taxon>
        <taxon>Alphaproteobacteria</taxon>
        <taxon>Rhodobacterales</taxon>
        <taxon>Roseobacteraceae</taxon>
        <taxon>Celeribacter</taxon>
    </lineage>
</organism>
<feature type="transmembrane region" description="Helical" evidence="1">
    <location>
        <begin position="320"/>
        <end position="342"/>
    </location>
</feature>
<accession>A0AAW7XSW0</accession>
<feature type="transmembrane region" description="Helical" evidence="1">
    <location>
        <begin position="354"/>
        <end position="376"/>
    </location>
</feature>
<dbReference type="EMBL" id="JAUOPJ010000005">
    <property type="protein sequence ID" value="MDO6457002.1"/>
    <property type="molecule type" value="Genomic_DNA"/>
</dbReference>
<feature type="transmembrane region" description="Helical" evidence="1">
    <location>
        <begin position="205"/>
        <end position="226"/>
    </location>
</feature>
<feature type="transmembrane region" description="Helical" evidence="1">
    <location>
        <begin position="173"/>
        <end position="193"/>
    </location>
</feature>
<sequence>MSGLLALVMIGAMVLARVGEMLVPHAASLMWISACAAVALALIRIRSVHRIARVFAIGALIVAGIIVTLRPEGLPALKQAIFQGTAFSAFLTSLGLIRTPVRASQVVSVAAAQLFSYPAKMRNAVMTYGAQAFSVLFNIGTIAMMSDMAVDHAKRATKAGKSVIDPRPVTLSALRGTIMMTVWNPIGVGFAIVTTAIPTLDAVTFLGLSFACAMLITAGGLIISHYETTKEPQFDGEAEEDTANGRALWAILFAVVLLILVTLSVHHVLHVSFLVAACIVLPLLSILWPYIEPTVRQSTAGTRSQVKALGEASCAMANEATMFFCAAVIGAGASIFLTELGIADLIESGALPMLAIILACLFLVPLAGALLIPHSIVMIMAAQLFGTGPIGQAHPYALALGLCFSWACAISASPISAMSIITGRQLGTSPSRVTSAINRNFTFYCLLVCAALVSIIYYLE</sequence>
<feature type="transmembrane region" description="Helical" evidence="1">
    <location>
        <begin position="246"/>
        <end position="265"/>
    </location>
</feature>
<feature type="transmembrane region" description="Helical" evidence="1">
    <location>
        <begin position="125"/>
        <end position="145"/>
    </location>
</feature>
<feature type="transmembrane region" description="Helical" evidence="1">
    <location>
        <begin position="26"/>
        <end position="43"/>
    </location>
</feature>
<evidence type="ECO:0000313" key="2">
    <source>
        <dbReference type="EMBL" id="MDO6457002.1"/>
    </source>
</evidence>
<dbReference type="RefSeq" id="WP_303482781.1">
    <property type="nucleotide sequence ID" value="NZ_JAUOPJ010000005.1"/>
</dbReference>
<keyword evidence="1" id="KW-0472">Membrane</keyword>
<feature type="transmembrane region" description="Helical" evidence="1">
    <location>
        <begin position="50"/>
        <end position="68"/>
    </location>
</feature>
<protein>
    <submittedName>
        <fullName evidence="2">Uncharacterized protein</fullName>
    </submittedName>
</protein>
<feature type="transmembrane region" description="Helical" evidence="1">
    <location>
        <begin position="441"/>
        <end position="459"/>
    </location>
</feature>
<keyword evidence="1" id="KW-1133">Transmembrane helix</keyword>
<feature type="transmembrane region" description="Helical" evidence="1">
    <location>
        <begin position="80"/>
        <end position="97"/>
    </location>
</feature>
<proteinExistence type="predicted"/>
<feature type="transmembrane region" description="Helical" evidence="1">
    <location>
        <begin position="396"/>
        <end position="421"/>
    </location>
</feature>
<evidence type="ECO:0000313" key="3">
    <source>
        <dbReference type="Proteomes" id="UP001169823"/>
    </source>
</evidence>
<dbReference type="AlphaFoldDB" id="A0AAW7XSW0"/>
<dbReference type="Proteomes" id="UP001169823">
    <property type="component" value="Unassembled WGS sequence"/>
</dbReference>
<keyword evidence="1" id="KW-0812">Transmembrane</keyword>
<feature type="transmembrane region" description="Helical" evidence="1">
    <location>
        <begin position="272"/>
        <end position="291"/>
    </location>
</feature>
<evidence type="ECO:0000256" key="1">
    <source>
        <dbReference type="SAM" id="Phobius"/>
    </source>
</evidence>
<gene>
    <name evidence="2" type="ORF">Q4494_07935</name>
</gene>
<name>A0AAW7XSW0_9RHOB</name>
<comment type="caution">
    <text evidence="2">The sequence shown here is derived from an EMBL/GenBank/DDBJ whole genome shotgun (WGS) entry which is preliminary data.</text>
</comment>
<reference evidence="2" key="1">
    <citation type="submission" date="2023-07" db="EMBL/GenBank/DDBJ databases">
        <title>Genome content predicts the carbon catabolic preferences of heterotrophic bacteria.</title>
        <authorList>
            <person name="Gralka M."/>
        </authorList>
    </citation>
    <scope>NUCLEOTIDE SEQUENCE</scope>
    <source>
        <strain evidence="2">I2M02</strain>
    </source>
</reference>